<dbReference type="Pfam" id="PF07883">
    <property type="entry name" value="Cupin_2"/>
    <property type="match status" value="1"/>
</dbReference>
<dbReference type="AlphaFoldDB" id="A0A3A9YIX9"/>
<comment type="caution">
    <text evidence="2">The sequence shown here is derived from an EMBL/GenBank/DDBJ whole genome shotgun (WGS) entry which is preliminary data.</text>
</comment>
<accession>A0A3A9YIX9</accession>
<reference evidence="2 3" key="1">
    <citation type="submission" date="2018-09" db="EMBL/GenBank/DDBJ databases">
        <title>Micromonospora sp. nov. MS1-9, isolated from a root of Musa sp.</title>
        <authorList>
            <person name="Kuncharoen N."/>
            <person name="Kudo T."/>
            <person name="Ohkuma M."/>
            <person name="Yuki M."/>
            <person name="Tanasupawat S."/>
        </authorList>
    </citation>
    <scope>NUCLEOTIDE SEQUENCE [LARGE SCALE GENOMIC DNA]</scope>
    <source>
        <strain evidence="2 3">MS1-9</strain>
    </source>
</reference>
<dbReference type="RefSeq" id="WP_120688433.1">
    <property type="nucleotide sequence ID" value="NZ_RAZT01000003.1"/>
</dbReference>
<dbReference type="SUPFAM" id="SSF51182">
    <property type="entry name" value="RmlC-like cupins"/>
    <property type="match status" value="1"/>
</dbReference>
<organism evidence="2 3">
    <name type="scientific">Micromonospora musae</name>
    <dbReference type="NCBI Taxonomy" id="1894970"/>
    <lineage>
        <taxon>Bacteria</taxon>
        <taxon>Bacillati</taxon>
        <taxon>Actinomycetota</taxon>
        <taxon>Actinomycetes</taxon>
        <taxon>Micromonosporales</taxon>
        <taxon>Micromonosporaceae</taxon>
        <taxon>Micromonospora</taxon>
    </lineage>
</organism>
<protein>
    <submittedName>
        <fullName evidence="2">Cupin domain-containing protein</fullName>
    </submittedName>
</protein>
<proteinExistence type="predicted"/>
<dbReference type="Gene3D" id="2.60.120.10">
    <property type="entry name" value="Jelly Rolls"/>
    <property type="match status" value="1"/>
</dbReference>
<evidence type="ECO:0000313" key="2">
    <source>
        <dbReference type="EMBL" id="RKN34804.1"/>
    </source>
</evidence>
<gene>
    <name evidence="2" type="ORF">D7044_08360</name>
</gene>
<evidence type="ECO:0000259" key="1">
    <source>
        <dbReference type="Pfam" id="PF07883"/>
    </source>
</evidence>
<sequence>MNKVQVRRLTVTAPPLPDEGGRLQSPAGEFARIVNGGTYRYLAYLEFLPETGRPRGNHYHERKIEILYVISGRLRAVYEDLESGERGQATLEAGDLVTVLPRCAHVYYADGPAQAVELAAEPYDPDDVHPYEVGEAA</sequence>
<evidence type="ECO:0000313" key="3">
    <source>
        <dbReference type="Proteomes" id="UP000275865"/>
    </source>
</evidence>
<dbReference type="InterPro" id="IPR011051">
    <property type="entry name" value="RmlC_Cupin_sf"/>
</dbReference>
<dbReference type="InterPro" id="IPR013096">
    <property type="entry name" value="Cupin_2"/>
</dbReference>
<feature type="domain" description="Cupin type-2" evidence="1">
    <location>
        <begin position="54"/>
        <end position="115"/>
    </location>
</feature>
<dbReference type="Proteomes" id="UP000275865">
    <property type="component" value="Unassembled WGS sequence"/>
</dbReference>
<dbReference type="InterPro" id="IPR014710">
    <property type="entry name" value="RmlC-like_jellyroll"/>
</dbReference>
<name>A0A3A9YIX9_9ACTN</name>
<dbReference type="EMBL" id="RAZT01000003">
    <property type="protein sequence ID" value="RKN34804.1"/>
    <property type="molecule type" value="Genomic_DNA"/>
</dbReference>
<dbReference type="CDD" id="cd02208">
    <property type="entry name" value="cupin_RmlC-like"/>
    <property type="match status" value="1"/>
</dbReference>